<evidence type="ECO:0000256" key="1">
    <source>
        <dbReference type="SAM" id="SignalP"/>
    </source>
</evidence>
<dbReference type="Gene3D" id="2.40.50.320">
    <property type="entry name" value="Copper binding periplasmic protein CusF"/>
    <property type="match status" value="1"/>
</dbReference>
<feature type="signal peptide" evidence="1">
    <location>
        <begin position="1"/>
        <end position="18"/>
    </location>
</feature>
<gene>
    <name evidence="2" type="ORF">Csp_D32750</name>
</gene>
<dbReference type="Pfam" id="PF11604">
    <property type="entry name" value="CusF_Ec"/>
    <property type="match status" value="1"/>
</dbReference>
<accession>C9YFB9</accession>
<name>C9YFB9_CURXX</name>
<dbReference type="EMBL" id="FN543107">
    <property type="protein sequence ID" value="CBA32558.1"/>
    <property type="molecule type" value="Genomic_DNA"/>
</dbReference>
<protein>
    <recommendedName>
        <fullName evidence="3">Copper-binding protein</fullName>
    </recommendedName>
</protein>
<keyword evidence="1" id="KW-0732">Signal</keyword>
<reference evidence="2" key="1">
    <citation type="journal article" date="2010" name="Nature">
        <title>The Dynamic genome of Hydra.</title>
        <authorList>
            <person name="Chapman J.A."/>
            <person name="Kirkness E.F."/>
            <person name="Simakov O."/>
            <person name="Hampson S.E."/>
            <person name="Mitros T."/>
            <person name="Weinmaier T."/>
            <person name="Rattei T."/>
            <person name="Balasubramanian P.G."/>
            <person name="Borman J."/>
            <person name="Busam D."/>
            <person name="Disbennett K."/>
            <person name="Pfannkoch C."/>
            <person name="Sumin N."/>
            <person name="Sutton G."/>
            <person name="Viswanathan L."/>
            <person name="Walenz B."/>
            <person name="Goodstein D.M."/>
            <person name="Hellsten U."/>
            <person name="Kawashima T."/>
            <person name="Prochnik S.E."/>
            <person name="Putnam N.H."/>
            <person name="Shu S."/>
            <person name="Blumberg B."/>
            <person name="Dana C.E."/>
            <person name="Gee L."/>
            <person name="Kibler D.F."/>
            <person name="Law L."/>
            <person name="Lindgens D."/>
            <person name="Martinez D.E."/>
            <person name="Peng J."/>
            <person name="Wigge P.A."/>
            <person name="Bertulat B."/>
            <person name="Guder C."/>
            <person name="Nakamura Y."/>
            <person name="Ozbek S."/>
            <person name="Watanabe H."/>
            <person name="Khalturin K."/>
            <person name="Hemmrich G."/>
            <person name="Franke A."/>
            <person name="Augustin R."/>
            <person name="Fraune S."/>
            <person name="Hayakawa E."/>
            <person name="Hayakawa S."/>
            <person name="Hirose M."/>
            <person name="Hwang J."/>
            <person name="Ikeo K."/>
            <person name="Nishimiya-Fujisawa C."/>
            <person name="Ogura A."/>
            <person name="Takahashi T."/>
            <person name="Steinmetz P.R."/>
            <person name="Zhang X."/>
            <person name="Aufschnaiter R."/>
            <person name="Eder M.K."/>
            <person name="Gorny A.K."/>
            <person name="Salvenmoser W."/>
            <person name="Heimberg A.M."/>
            <person name="Wheeler B.M."/>
            <person name="Peterson K.J."/>
            <person name="Boettger A."/>
            <person name="Tischler P."/>
            <person name="Wolf A."/>
            <person name="Gojobori T."/>
            <person name="Remington K.A."/>
            <person name="Strausberg R.L."/>
            <person name="Venter J."/>
            <person name="Technau U."/>
            <person name="Hobmayer B."/>
            <person name="Bosch T.C."/>
            <person name="Holstein T.W."/>
            <person name="Fujisawa T."/>
            <person name="Bode H.R."/>
            <person name="David C.N."/>
            <person name="Rokhsar D.S."/>
            <person name="Steele R.E."/>
        </authorList>
    </citation>
    <scope>NUCLEOTIDE SEQUENCE</scope>
</reference>
<dbReference type="InterPro" id="IPR021647">
    <property type="entry name" value="CusF_Ec"/>
</dbReference>
<dbReference type="InterPro" id="IPR042230">
    <property type="entry name" value="CusF_sf"/>
</dbReference>
<dbReference type="AlphaFoldDB" id="C9YFB9"/>
<feature type="chain" id="PRO_5003004861" description="Copper-binding protein" evidence="1">
    <location>
        <begin position="19"/>
        <end position="93"/>
    </location>
</feature>
<sequence>MKHWILAIVLACTTSVWAAPDWTQARIVTLEPERARVTLKHQRIESIGMEAMTMPFKVDGAIKLDSFKAGQKVRFTVAAMENHLVVDQMEPVK</sequence>
<organism evidence="2">
    <name type="scientific">Curvibacter symbiont subsp. Hydra magnipapillata</name>
    <dbReference type="NCBI Taxonomy" id="667019"/>
    <lineage>
        <taxon>Bacteria</taxon>
        <taxon>Pseudomonadati</taxon>
        <taxon>Pseudomonadota</taxon>
        <taxon>Betaproteobacteria</taxon>
        <taxon>Burkholderiales</taxon>
        <taxon>Comamonadaceae</taxon>
        <taxon>Curvibacter</taxon>
    </lineage>
</organism>
<evidence type="ECO:0000313" key="2">
    <source>
        <dbReference type="EMBL" id="CBA32558.1"/>
    </source>
</evidence>
<evidence type="ECO:0008006" key="3">
    <source>
        <dbReference type="Google" id="ProtNLM"/>
    </source>
</evidence>
<proteinExistence type="predicted"/>